<comment type="caution">
    <text evidence="1">The sequence shown here is derived from an EMBL/GenBank/DDBJ whole genome shotgun (WGS) entry which is preliminary data.</text>
</comment>
<name>A0A7W4NMW8_GLUDI</name>
<dbReference type="InterPro" id="IPR013078">
    <property type="entry name" value="His_Pase_superF_clade-1"/>
</dbReference>
<evidence type="ECO:0000313" key="2">
    <source>
        <dbReference type="Proteomes" id="UP000550787"/>
    </source>
</evidence>
<dbReference type="OMA" id="MAKVSHT"/>
<gene>
    <name evidence="1" type="ORF">HLH33_13225</name>
</gene>
<sequence>MIRMTCLALPPPAALRRGILPRPSDPCDMALAGSLSWPEHVPIITSGADHPAVQAWSGRAVQPDDALRDCDCGYWAGKALHDLPADQVVQWLGDPAFAPPGGESRAAMFGRVTRWMAKVSHTHDHLVVAVRPAVVRAMVLVALGGTPAMESRLDIVPATRTMLVARDHWRVQSVNVLPG</sequence>
<organism evidence="1 2">
    <name type="scientific">Gluconacetobacter diazotrophicus</name>
    <name type="common">Acetobacter diazotrophicus</name>
    <dbReference type="NCBI Taxonomy" id="33996"/>
    <lineage>
        <taxon>Bacteria</taxon>
        <taxon>Pseudomonadati</taxon>
        <taxon>Pseudomonadota</taxon>
        <taxon>Alphaproteobacteria</taxon>
        <taxon>Acetobacterales</taxon>
        <taxon>Acetobacteraceae</taxon>
        <taxon>Gluconacetobacter</taxon>
    </lineage>
</organism>
<proteinExistence type="predicted"/>
<dbReference type="AlphaFoldDB" id="A0A7W4NMW8"/>
<dbReference type="SUPFAM" id="SSF53254">
    <property type="entry name" value="Phosphoglycerate mutase-like"/>
    <property type="match status" value="1"/>
</dbReference>
<accession>A0A7W4NMW8</accession>
<protein>
    <submittedName>
        <fullName evidence="1">Histidine phosphatase family protein</fullName>
    </submittedName>
</protein>
<dbReference type="InterPro" id="IPR029033">
    <property type="entry name" value="His_PPase_superfam"/>
</dbReference>
<dbReference type="RefSeq" id="WP_012222284.1">
    <property type="nucleotide sequence ID" value="NZ_JABEQG010000027.1"/>
</dbReference>
<dbReference type="EMBL" id="JABEQG010000027">
    <property type="protein sequence ID" value="MBB2157260.1"/>
    <property type="molecule type" value="Genomic_DNA"/>
</dbReference>
<reference evidence="1 2" key="1">
    <citation type="submission" date="2020-04" db="EMBL/GenBank/DDBJ databases">
        <title>Description of novel Gluconacetobacter.</title>
        <authorList>
            <person name="Sombolestani A."/>
        </authorList>
    </citation>
    <scope>NUCLEOTIDE SEQUENCE [LARGE SCALE GENOMIC DNA]</scope>
    <source>
        <strain evidence="1 2">LMG 7603</strain>
    </source>
</reference>
<dbReference type="Pfam" id="PF00300">
    <property type="entry name" value="His_Phos_1"/>
    <property type="match status" value="1"/>
</dbReference>
<evidence type="ECO:0000313" key="1">
    <source>
        <dbReference type="EMBL" id="MBB2157260.1"/>
    </source>
</evidence>
<dbReference type="Proteomes" id="UP000550787">
    <property type="component" value="Unassembled WGS sequence"/>
</dbReference>
<dbReference type="Gene3D" id="3.40.50.1240">
    <property type="entry name" value="Phosphoglycerate mutase-like"/>
    <property type="match status" value="1"/>
</dbReference>